<reference evidence="3 4" key="1">
    <citation type="journal article" date="2024" name="BMC Genomics">
        <title>De novo assembly and annotation of Popillia japonica's genome with initial clues to its potential as an invasive pest.</title>
        <authorList>
            <person name="Cucini C."/>
            <person name="Boschi S."/>
            <person name="Funari R."/>
            <person name="Cardaioli E."/>
            <person name="Iannotti N."/>
            <person name="Marturano G."/>
            <person name="Paoli F."/>
            <person name="Bruttini M."/>
            <person name="Carapelli A."/>
            <person name="Frati F."/>
            <person name="Nardi F."/>
        </authorList>
    </citation>
    <scope>NUCLEOTIDE SEQUENCE [LARGE SCALE GENOMIC DNA]</scope>
    <source>
        <strain evidence="3">DMR45628</strain>
    </source>
</reference>
<feature type="chain" id="PRO_5043530896" evidence="2">
    <location>
        <begin position="22"/>
        <end position="371"/>
    </location>
</feature>
<dbReference type="AlphaFoldDB" id="A0AAW1LEJ5"/>
<keyword evidence="2" id="KW-0732">Signal</keyword>
<feature type="compositionally biased region" description="Low complexity" evidence="1">
    <location>
        <begin position="342"/>
        <end position="351"/>
    </location>
</feature>
<organism evidence="3 4">
    <name type="scientific">Popillia japonica</name>
    <name type="common">Japanese beetle</name>
    <dbReference type="NCBI Taxonomy" id="7064"/>
    <lineage>
        <taxon>Eukaryota</taxon>
        <taxon>Metazoa</taxon>
        <taxon>Ecdysozoa</taxon>
        <taxon>Arthropoda</taxon>
        <taxon>Hexapoda</taxon>
        <taxon>Insecta</taxon>
        <taxon>Pterygota</taxon>
        <taxon>Neoptera</taxon>
        <taxon>Endopterygota</taxon>
        <taxon>Coleoptera</taxon>
        <taxon>Polyphaga</taxon>
        <taxon>Scarabaeiformia</taxon>
        <taxon>Scarabaeidae</taxon>
        <taxon>Rutelinae</taxon>
        <taxon>Popillia</taxon>
    </lineage>
</organism>
<feature type="signal peptide" evidence="2">
    <location>
        <begin position="1"/>
        <end position="21"/>
    </location>
</feature>
<comment type="caution">
    <text evidence="3">The sequence shown here is derived from an EMBL/GenBank/DDBJ whole genome shotgun (WGS) entry which is preliminary data.</text>
</comment>
<dbReference type="EMBL" id="JASPKY010000123">
    <property type="protein sequence ID" value="KAK9732024.1"/>
    <property type="molecule type" value="Genomic_DNA"/>
</dbReference>
<name>A0AAW1LEJ5_POPJA</name>
<evidence type="ECO:0000313" key="4">
    <source>
        <dbReference type="Proteomes" id="UP001458880"/>
    </source>
</evidence>
<keyword evidence="4" id="KW-1185">Reference proteome</keyword>
<feature type="region of interest" description="Disordered" evidence="1">
    <location>
        <begin position="83"/>
        <end position="201"/>
    </location>
</feature>
<evidence type="ECO:0000256" key="1">
    <source>
        <dbReference type="SAM" id="MobiDB-lite"/>
    </source>
</evidence>
<sequence length="371" mass="43327">MELRQLPHILTLIILTSIVHARSATVKDIFNLTPDGSLRVPRDNKFYIDATVKDIFNLTPDGSLRVPRDNKFYIDRQDNQRDISSTRLLKPEESPEARDSQPNTAIEKRCSRCDTYSTDYRYPSGGSGGGGGANSYYRSDYRYQDPRYDQRRYYDDRYDSYDRYDPYDSYYDSYSDRDRYRRPSTGYGGRDEYDRYEPRDRYYTGGGRDRYYDRQYDRGVGYDNIGYDYRGYDNRNGYRPHDETYRGTSGFDSTGRGYYYNRGIPESGGKWGTYASSWGYGRDDRDKGYRDYGPYRSQYRPRDSFNYGTSYLYARPSSSSTTTTNPTTTNPSNTQDSDNSVTDTPNDTPATDPIFFNIMSLPLKIIDKKSF</sequence>
<feature type="region of interest" description="Disordered" evidence="1">
    <location>
        <begin position="315"/>
        <end position="351"/>
    </location>
</feature>
<evidence type="ECO:0000256" key="2">
    <source>
        <dbReference type="SAM" id="SignalP"/>
    </source>
</evidence>
<feature type="compositionally biased region" description="Basic and acidic residues" evidence="1">
    <location>
        <begin position="139"/>
        <end position="166"/>
    </location>
</feature>
<dbReference type="Proteomes" id="UP001458880">
    <property type="component" value="Unassembled WGS sequence"/>
</dbReference>
<feature type="compositionally biased region" description="Low complexity" evidence="1">
    <location>
        <begin position="316"/>
        <end position="334"/>
    </location>
</feature>
<protein>
    <submittedName>
        <fullName evidence="3">Uncharacterized protein</fullName>
    </submittedName>
</protein>
<accession>A0AAW1LEJ5</accession>
<gene>
    <name evidence="3" type="ORF">QE152_g13181</name>
</gene>
<feature type="compositionally biased region" description="Basic and acidic residues" evidence="1">
    <location>
        <begin position="189"/>
        <end position="201"/>
    </location>
</feature>
<evidence type="ECO:0000313" key="3">
    <source>
        <dbReference type="EMBL" id="KAK9732024.1"/>
    </source>
</evidence>
<proteinExistence type="predicted"/>
<feature type="compositionally biased region" description="Basic and acidic residues" evidence="1">
    <location>
        <begin position="89"/>
        <end position="99"/>
    </location>
</feature>